<comment type="caution">
    <text evidence="1">The sequence shown here is derived from an EMBL/GenBank/DDBJ whole genome shotgun (WGS) entry which is preliminary data.</text>
</comment>
<proteinExistence type="predicted"/>
<evidence type="ECO:0000313" key="2">
    <source>
        <dbReference type="Proteomes" id="UP000003323"/>
    </source>
</evidence>
<dbReference type="AlphaFoldDB" id="E0Q9D6"/>
<gene>
    <name evidence="1" type="ORF">HMPREF0168_1882</name>
</gene>
<organism evidence="1 2">
    <name type="scientific">Bifidobacterium dentium ATCC 27679</name>
    <dbReference type="NCBI Taxonomy" id="871562"/>
    <lineage>
        <taxon>Bacteria</taxon>
        <taxon>Bacillati</taxon>
        <taxon>Actinomycetota</taxon>
        <taxon>Actinomycetes</taxon>
        <taxon>Bifidobacteriales</taxon>
        <taxon>Bifidobacteriaceae</taxon>
        <taxon>Bifidobacterium</taxon>
    </lineage>
</organism>
<reference evidence="1 2" key="1">
    <citation type="submission" date="2010-08" db="EMBL/GenBank/DDBJ databases">
        <authorList>
            <person name="Muzny D."/>
            <person name="Qin X."/>
            <person name="Deng J."/>
            <person name="Jiang H."/>
            <person name="Liu Y."/>
            <person name="Qu J."/>
            <person name="Song X.-Z."/>
            <person name="Zhang L."/>
            <person name="Thornton R."/>
            <person name="Coyle M."/>
            <person name="Francisco L."/>
            <person name="Jackson L."/>
            <person name="Javaid M."/>
            <person name="Korchina V."/>
            <person name="Kovar C."/>
            <person name="Mata R."/>
            <person name="Mathew T."/>
            <person name="Ngo R."/>
            <person name="Nguyen L."/>
            <person name="Nguyen N."/>
            <person name="Okwuonu G."/>
            <person name="Ongeri F."/>
            <person name="Pham C."/>
            <person name="Simmons D."/>
            <person name="Wilczek-Boney K."/>
            <person name="Hale W."/>
            <person name="Jakkamsetti A."/>
            <person name="Pham P."/>
            <person name="Ruth R."/>
            <person name="San Lucas F."/>
            <person name="Warren J."/>
            <person name="Zhang J."/>
            <person name="Zhao Z."/>
            <person name="Zhou C."/>
            <person name="Zhu D."/>
            <person name="Lee S."/>
            <person name="Bess C."/>
            <person name="Blankenburg K."/>
            <person name="Forbes L."/>
            <person name="Fu Q."/>
            <person name="Gubbala S."/>
            <person name="Hirani K."/>
            <person name="Jayaseelan J.C."/>
            <person name="Lara F."/>
            <person name="Munidasa M."/>
            <person name="Palculict T."/>
            <person name="Patil S."/>
            <person name="Pu L.-L."/>
            <person name="Saada N."/>
            <person name="Tang L."/>
            <person name="Weissenberger G."/>
            <person name="Zhu Y."/>
            <person name="Hemphill L."/>
            <person name="Shang Y."/>
            <person name="Youmans B."/>
            <person name="Ayvaz T."/>
            <person name="Ross M."/>
            <person name="Santibanez J."/>
            <person name="Aqrawi P."/>
            <person name="Gross S."/>
            <person name="Joshi V."/>
            <person name="Fowler G."/>
            <person name="Nazareth L."/>
            <person name="Reid J."/>
            <person name="Worley K."/>
            <person name="Petrosino J."/>
            <person name="Highlander S."/>
            <person name="Gibbs R."/>
        </authorList>
    </citation>
    <scope>NUCLEOTIDE SEQUENCE [LARGE SCALE GENOMIC DNA]</scope>
    <source>
        <strain evidence="1 2">ATCC 27679</strain>
    </source>
</reference>
<name>E0Q9D6_9BIFI</name>
<sequence>MVIPFVFAALQRKGNCRPEGQAEKDSSLLGVPGGNLPFFAYMMYCISIQKIIEEGTN</sequence>
<evidence type="ECO:0000313" key="1">
    <source>
        <dbReference type="EMBL" id="EFM40859.1"/>
    </source>
</evidence>
<dbReference type="EMBL" id="AEEQ01000011">
    <property type="protein sequence ID" value="EFM40859.1"/>
    <property type="molecule type" value="Genomic_DNA"/>
</dbReference>
<dbReference type="HOGENOM" id="CLU_2987465_0_0_11"/>
<dbReference type="Proteomes" id="UP000003323">
    <property type="component" value="Unassembled WGS sequence"/>
</dbReference>
<protein>
    <submittedName>
        <fullName evidence="1">Uncharacterized protein</fullName>
    </submittedName>
</protein>
<accession>E0Q9D6</accession>